<dbReference type="GO" id="GO:0016787">
    <property type="term" value="F:hydrolase activity"/>
    <property type="evidence" value="ECO:0007669"/>
    <property type="project" value="UniProtKB-KW"/>
</dbReference>
<proteinExistence type="predicted"/>
<comment type="caution">
    <text evidence="3">The sequence shown here is derived from an EMBL/GenBank/DDBJ whole genome shotgun (WGS) entry which is preliminary data.</text>
</comment>
<dbReference type="InterPro" id="IPR020084">
    <property type="entry name" value="NUDIX_hydrolase_CS"/>
</dbReference>
<gene>
    <name evidence="3" type="ORF">LMUR_03662</name>
</gene>
<dbReference type="NCBIfam" id="TIGR02705">
    <property type="entry name" value="nudix_YtkD"/>
    <property type="match status" value="1"/>
</dbReference>
<protein>
    <submittedName>
        <fullName evidence="3">MutT/nudix hydrolase family protein</fullName>
    </submittedName>
</protein>
<evidence type="ECO:0000313" key="4">
    <source>
        <dbReference type="Proteomes" id="UP000019251"/>
    </source>
</evidence>
<dbReference type="InterPro" id="IPR015797">
    <property type="entry name" value="NUDIX_hydrolase-like_dom_sf"/>
</dbReference>
<dbReference type="Pfam" id="PF00293">
    <property type="entry name" value="NUDIX"/>
    <property type="match status" value="1"/>
</dbReference>
<evidence type="ECO:0000313" key="3">
    <source>
        <dbReference type="EMBL" id="EUJ30139.1"/>
    </source>
</evidence>
<reference evidence="3 4" key="1">
    <citation type="submission" date="2012-12" db="EMBL/GenBank/DDBJ databases">
        <title>Novel taxa of Listeriaceae from agricultural environments in the United States.</title>
        <authorList>
            <person name="den Bakker H.C."/>
            <person name="Allred A."/>
            <person name="Warchocki S."/>
            <person name="Wright E.M."/>
            <person name="Burrell A."/>
            <person name="Nightingale K.K."/>
            <person name="Kephart D."/>
            <person name="Wiedmann M."/>
        </authorList>
    </citation>
    <scope>NUCLEOTIDE SEQUENCE [LARGE SCALE GENOMIC DNA]</scope>
    <source>
        <strain evidence="3 4">FSL F6-1183</strain>
    </source>
</reference>
<dbReference type="InterPro" id="IPR000086">
    <property type="entry name" value="NUDIX_hydrolase_dom"/>
</dbReference>
<organism evidence="3 4">
    <name type="scientific">Listeria grayi FSL F6-1183</name>
    <dbReference type="NCBI Taxonomy" id="1265827"/>
    <lineage>
        <taxon>Bacteria</taxon>
        <taxon>Bacillati</taxon>
        <taxon>Bacillota</taxon>
        <taxon>Bacilli</taxon>
        <taxon>Bacillales</taxon>
        <taxon>Listeriaceae</taxon>
        <taxon>Listeria</taxon>
    </lineage>
</organism>
<dbReference type="InterPro" id="IPR014078">
    <property type="entry name" value="Nudix_YtkD"/>
</dbReference>
<dbReference type="AlphaFoldDB" id="A0A829RBG5"/>
<evidence type="ECO:0000259" key="2">
    <source>
        <dbReference type="Pfam" id="PF00293"/>
    </source>
</evidence>
<accession>A0A829RBG5</accession>
<dbReference type="Proteomes" id="UP000019251">
    <property type="component" value="Unassembled WGS sequence"/>
</dbReference>
<feature type="domain" description="Nudix hydrolase" evidence="2">
    <location>
        <begin position="29"/>
        <end position="94"/>
    </location>
</feature>
<keyword evidence="1 3" id="KW-0378">Hydrolase</keyword>
<dbReference type="Gene3D" id="3.90.79.10">
    <property type="entry name" value="Nucleoside Triphosphate Pyrophosphohydrolase"/>
    <property type="match status" value="1"/>
</dbReference>
<dbReference type="EMBL" id="AODG01000004">
    <property type="protein sequence ID" value="EUJ30139.1"/>
    <property type="molecule type" value="Genomic_DNA"/>
</dbReference>
<dbReference type="SUPFAM" id="SSF55811">
    <property type="entry name" value="Nudix"/>
    <property type="match status" value="1"/>
</dbReference>
<dbReference type="PROSITE" id="PS00893">
    <property type="entry name" value="NUDIX_BOX"/>
    <property type="match status" value="1"/>
</dbReference>
<sequence>MYRYQDEFRNQVTISLKAQTKEADDCLVIPVYQGKFLFTMHKTRGIEFPGGKGEHGETTLMAAHRELLEETGARAEELYFVADYLVEGKERTFTKRVFCAEIATLEERTNYLETNGPLLLGGELQKLIRQPEYSFFMRDAGMQFIAEAAVRLLLEKGILE</sequence>
<dbReference type="RefSeq" id="WP_036104384.1">
    <property type="nucleotide sequence ID" value="NZ_AODG01000004.1"/>
</dbReference>
<name>A0A829RBG5_LISGR</name>
<evidence type="ECO:0000256" key="1">
    <source>
        <dbReference type="ARBA" id="ARBA00022801"/>
    </source>
</evidence>